<sequence>MSLSELFPGFHARQVATAAGASIHVLTGGQGPALLLLHGHPQTSAIWHRVVPVLARHFSLVLADLRGYGDSSRPEGGDGHVAYSKRVMAQDMLEVMQTLGHARFAVLVHDRGARVAHRLAADHPQAVERMVLLDVAPTLTMYEQTGEAFARAYWHWFFLIQPAPLPERLIDADPAAYVRDTMGRRSAGLAPFDPRALAEYMRCVALPGGARGICEDYRAAASIDLQHDRADREAGRVLETPLRVLWGEQGVVNRCFAPLQEWQKIARQVDGHALPCGHYIAEEAPALLLDAALPFLRGEA</sequence>
<evidence type="ECO:0000313" key="2">
    <source>
        <dbReference type="EMBL" id="KAF1017429.1"/>
    </source>
</evidence>
<evidence type="ECO:0000313" key="3">
    <source>
        <dbReference type="Proteomes" id="UP000487117"/>
    </source>
</evidence>
<name>A0A7V8JNF7_STEMA</name>
<dbReference type="PANTHER" id="PTHR43798:SF33">
    <property type="entry name" value="HYDROLASE, PUTATIVE (AFU_ORTHOLOGUE AFUA_2G14860)-RELATED"/>
    <property type="match status" value="1"/>
</dbReference>
<reference evidence="3" key="1">
    <citation type="journal article" date="2020" name="MBio">
        <title>Horizontal gene transfer to a defensive symbiont with a reduced genome amongst a multipartite beetle microbiome.</title>
        <authorList>
            <person name="Waterworth S.C."/>
            <person name="Florez L.V."/>
            <person name="Rees E.R."/>
            <person name="Hertweck C."/>
            <person name="Kaltenpoth M."/>
            <person name="Kwan J.C."/>
        </authorList>
    </citation>
    <scope>NUCLEOTIDE SEQUENCE [LARGE SCALE GENOMIC DNA]</scope>
</reference>
<dbReference type="GO" id="GO:0047372">
    <property type="term" value="F:monoacylglycerol lipase activity"/>
    <property type="evidence" value="ECO:0007669"/>
    <property type="project" value="TreeGrafter"/>
</dbReference>
<dbReference type="Proteomes" id="UP000487117">
    <property type="component" value="Unassembled WGS sequence"/>
</dbReference>
<proteinExistence type="predicted"/>
<dbReference type="SUPFAM" id="SSF53474">
    <property type="entry name" value="alpha/beta-Hydrolases"/>
    <property type="match status" value="1"/>
</dbReference>
<organism evidence="2 3">
    <name type="scientific">Stenotrophomonas maltophilia</name>
    <name type="common">Pseudomonas maltophilia</name>
    <name type="synonym">Xanthomonas maltophilia</name>
    <dbReference type="NCBI Taxonomy" id="40324"/>
    <lineage>
        <taxon>Bacteria</taxon>
        <taxon>Pseudomonadati</taxon>
        <taxon>Pseudomonadota</taxon>
        <taxon>Gammaproteobacteria</taxon>
        <taxon>Lysobacterales</taxon>
        <taxon>Lysobacteraceae</taxon>
        <taxon>Stenotrophomonas</taxon>
        <taxon>Stenotrophomonas maltophilia group</taxon>
    </lineage>
</organism>
<protein>
    <submittedName>
        <fullName evidence="2">Fluoroacetate dehalogenase</fullName>
    </submittedName>
</protein>
<dbReference type="GO" id="GO:0046464">
    <property type="term" value="P:acylglycerol catabolic process"/>
    <property type="evidence" value="ECO:0007669"/>
    <property type="project" value="TreeGrafter"/>
</dbReference>
<evidence type="ECO:0000259" key="1">
    <source>
        <dbReference type="Pfam" id="PF00561"/>
    </source>
</evidence>
<gene>
    <name evidence="2" type="ORF">GAK31_00694</name>
</gene>
<dbReference type="InterPro" id="IPR050266">
    <property type="entry name" value="AB_hydrolase_sf"/>
</dbReference>
<dbReference type="InterPro" id="IPR000073">
    <property type="entry name" value="AB_hydrolase_1"/>
</dbReference>
<accession>A0A7V8JNF7</accession>
<dbReference type="GO" id="GO:0016020">
    <property type="term" value="C:membrane"/>
    <property type="evidence" value="ECO:0007669"/>
    <property type="project" value="TreeGrafter"/>
</dbReference>
<dbReference type="Pfam" id="PF00561">
    <property type="entry name" value="Abhydrolase_1"/>
    <property type="match status" value="1"/>
</dbReference>
<dbReference type="EMBL" id="WNDS01000001">
    <property type="protein sequence ID" value="KAF1017429.1"/>
    <property type="molecule type" value="Genomic_DNA"/>
</dbReference>
<comment type="caution">
    <text evidence="2">The sequence shown here is derived from an EMBL/GenBank/DDBJ whole genome shotgun (WGS) entry which is preliminary data.</text>
</comment>
<dbReference type="PANTHER" id="PTHR43798">
    <property type="entry name" value="MONOACYLGLYCEROL LIPASE"/>
    <property type="match status" value="1"/>
</dbReference>
<dbReference type="AlphaFoldDB" id="A0A7V8JNF7"/>
<dbReference type="Gene3D" id="3.40.50.1820">
    <property type="entry name" value="alpha/beta hydrolase"/>
    <property type="match status" value="1"/>
</dbReference>
<feature type="domain" description="AB hydrolase-1" evidence="1">
    <location>
        <begin position="32"/>
        <end position="164"/>
    </location>
</feature>
<dbReference type="InterPro" id="IPR029058">
    <property type="entry name" value="AB_hydrolase_fold"/>
</dbReference>